<feature type="binding site" evidence="6">
    <location>
        <position position="196"/>
    </location>
    <ligand>
        <name>substrate</name>
    </ligand>
</feature>
<feature type="binding site" evidence="6">
    <location>
        <position position="284"/>
    </location>
    <ligand>
        <name>Zn(2+)</name>
        <dbReference type="ChEBI" id="CHEBI:29105"/>
    </ligand>
</feature>
<keyword evidence="1 6" id="KW-0328">Glycosyltransferase</keyword>
<comment type="function">
    <text evidence="6">Exchanges the guanine residue with 7-cyano-7-deazaguanine (preQ0) at position 15 in the dihydrouridine loop (D-loop) of archaeal tRNAs.</text>
</comment>
<dbReference type="SUPFAM" id="SSF51713">
    <property type="entry name" value="tRNA-guanine transglycosylase"/>
    <property type="match status" value="1"/>
</dbReference>
<comment type="pathway">
    <text evidence="6">tRNA modification; archaeosine-tRNA biosynthesis.</text>
</comment>
<dbReference type="Pfam" id="PF01702">
    <property type="entry name" value="TGT"/>
    <property type="match status" value="1"/>
</dbReference>
<evidence type="ECO:0000256" key="4">
    <source>
        <dbReference type="ARBA" id="ARBA00022723"/>
    </source>
</evidence>
<dbReference type="SUPFAM" id="SSF88802">
    <property type="entry name" value="Pre-PUA domain"/>
    <property type="match status" value="1"/>
</dbReference>
<feature type="active site" description="Nucleophile" evidence="6">
    <location>
        <position position="93"/>
    </location>
</feature>
<dbReference type="Proteomes" id="UP000216308">
    <property type="component" value="Unassembled WGS sequence"/>
</dbReference>
<name>A0A256IIS7_9EURY</name>
<dbReference type="PANTHER" id="PTHR46499:SF1">
    <property type="entry name" value="QUEUINE TRNA-RIBOSYLTRANSFERASE"/>
    <property type="match status" value="1"/>
</dbReference>
<protein>
    <recommendedName>
        <fullName evidence="6">tRNA-guanine(15) transglycosylase</fullName>
        <ecNumber evidence="6">2.4.2.48</ecNumber>
    </recommendedName>
    <alternativeName>
        <fullName evidence="6">7-cyano-7-deazaguanine tRNA-ribosyltransferase</fullName>
    </alternativeName>
    <alternativeName>
        <fullName evidence="6">Archaeal tRNA-guanine transglycosylase</fullName>
    </alternativeName>
</protein>
<dbReference type="GO" id="GO:0005737">
    <property type="term" value="C:cytoplasm"/>
    <property type="evidence" value="ECO:0007669"/>
    <property type="project" value="TreeGrafter"/>
</dbReference>
<dbReference type="AlphaFoldDB" id="A0A256IIS7"/>
<feature type="domain" description="tRNA-guanine(15) transglycosylase-like" evidence="7">
    <location>
        <begin position="13"/>
        <end position="340"/>
    </location>
</feature>
<dbReference type="InterPro" id="IPR050076">
    <property type="entry name" value="ArchSynthase1/Queuine_TRR"/>
</dbReference>
<comment type="similarity">
    <text evidence="6">Belongs to the archaeosine tRNA-ribosyltransferase family.</text>
</comment>
<keyword evidence="9" id="KW-1185">Reference proteome</keyword>
<dbReference type="OrthoDB" id="6871at2157"/>
<dbReference type="NCBIfam" id="TIGR00432">
    <property type="entry name" value="arcsn_tRNA_tgt"/>
    <property type="match status" value="1"/>
</dbReference>
<evidence type="ECO:0000256" key="5">
    <source>
        <dbReference type="ARBA" id="ARBA00022833"/>
    </source>
</evidence>
<dbReference type="UniPathway" id="UPA00393"/>
<organism evidence="8 9">
    <name type="scientific">Halorubrum halodurans</name>
    <dbReference type="NCBI Taxonomy" id="1383851"/>
    <lineage>
        <taxon>Archaea</taxon>
        <taxon>Methanobacteriati</taxon>
        <taxon>Methanobacteriota</taxon>
        <taxon>Stenosarchaea group</taxon>
        <taxon>Halobacteria</taxon>
        <taxon>Halobacteriales</taxon>
        <taxon>Haloferacaceae</taxon>
        <taxon>Halorubrum</taxon>
    </lineage>
</organism>
<comment type="catalytic activity">
    <reaction evidence="6">
        <text>guanosine(15) in tRNA + 7-cyano-7-carbaguanine = 7-cyano-7-carbaguanosine(15) in tRNA + guanine</text>
        <dbReference type="Rhea" id="RHEA:43164"/>
        <dbReference type="Rhea" id="RHEA-COMP:10371"/>
        <dbReference type="Rhea" id="RHEA-COMP:10372"/>
        <dbReference type="ChEBI" id="CHEBI:16235"/>
        <dbReference type="ChEBI" id="CHEBI:45075"/>
        <dbReference type="ChEBI" id="CHEBI:74269"/>
        <dbReference type="ChEBI" id="CHEBI:82850"/>
        <dbReference type="EC" id="2.4.2.48"/>
    </reaction>
</comment>
<evidence type="ECO:0000313" key="9">
    <source>
        <dbReference type="Proteomes" id="UP000216308"/>
    </source>
</evidence>
<gene>
    <name evidence="6" type="primary">tgtA</name>
    <name evidence="8" type="ORF">DJ70_10295</name>
</gene>
<comment type="caution">
    <text evidence="8">The sequence shown here is derived from an EMBL/GenBank/DDBJ whole genome shotgun (WGS) entry which is preliminary data.</text>
</comment>
<dbReference type="InterPro" id="IPR002616">
    <property type="entry name" value="tRNA_ribo_trans-like"/>
</dbReference>
<dbReference type="EMBL" id="NHPJ01000094">
    <property type="protein sequence ID" value="OYR56072.1"/>
    <property type="molecule type" value="Genomic_DNA"/>
</dbReference>
<keyword evidence="4 6" id="KW-0479">Metal-binding</keyword>
<keyword evidence="3 6" id="KW-0819">tRNA processing</keyword>
<evidence type="ECO:0000313" key="8">
    <source>
        <dbReference type="EMBL" id="OYR56072.1"/>
    </source>
</evidence>
<dbReference type="PANTHER" id="PTHR46499">
    <property type="entry name" value="QUEUINE TRNA-RIBOSYLTRANSFERASE"/>
    <property type="match status" value="1"/>
</dbReference>
<evidence type="ECO:0000256" key="6">
    <source>
        <dbReference type="HAMAP-Rule" id="MF_01634"/>
    </source>
</evidence>
<comment type="cofactor">
    <cofactor evidence="6">
        <name>Zn(2+)</name>
        <dbReference type="ChEBI" id="CHEBI:29105"/>
    </cofactor>
    <text evidence="6">Binds 1 zinc ion per subunit.</text>
</comment>
<dbReference type="GO" id="GO:0002099">
    <property type="term" value="P:tRNA wobble guanine modification"/>
    <property type="evidence" value="ECO:0007669"/>
    <property type="project" value="TreeGrafter"/>
</dbReference>
<sequence length="493" mass="53974">MRDHFEIRDHDAAGRIGRLEVPRAGVTVETPALLPVVNPNVLTVEPERLRTEFGAEMLITNSYIIRSTDRIRDRVLEEGLHDFLGFDGAIMTDSGSFQLAEYGDIDVTTAEILEFQRRIGSDVATPVDVPTPPDVDRDRAERELETTRQALADAEAADTGGMLLNAPVQGSTYPDLREAAGRHAAGTDLDVFPVGAMVPLMNAYRYADVVEAVTAAKRGLDPDCPVHLFGAGHPMMLALAVATGCDLFDSAAYALMARDGRYLTVSGTEHLAELSYFPCSCPVCAEHTPADLREGDDDRAERLLAEHNLHVTFEEIRRIKAAVRDGTLLELVDRRARGHPAMLDGYRALLDHAGQLETTDPVSKDAFFYTSHESARRPEVGRHHDRLARLETPADLLLTESKPPSSHDHDAVWRVKPPFGPFPRALSETYPLTAETPDRVDPAAQAAAAEGVRRLAEANPETAITLGHDGWAATALERVPDRVAVDDLRDLGR</sequence>
<accession>A0A256IIS7</accession>
<dbReference type="Gene3D" id="3.20.20.105">
    <property type="entry name" value="Queuine tRNA-ribosyltransferase-like"/>
    <property type="match status" value="1"/>
</dbReference>
<reference evidence="8 9" key="1">
    <citation type="journal article" date="2014" name="Front. Microbiol.">
        <title>Population and genomic analysis of the genus Halorubrum.</title>
        <authorList>
            <person name="Fullmer M.S."/>
            <person name="Soucy S.M."/>
            <person name="Swithers K.S."/>
            <person name="Makkay A.M."/>
            <person name="Wheeler R."/>
            <person name="Ventosa A."/>
            <person name="Gogarten J.P."/>
            <person name="Papke R.T."/>
        </authorList>
    </citation>
    <scope>NUCLEOTIDE SEQUENCE [LARGE SCALE GENOMIC DNA]</scope>
    <source>
        <strain evidence="8 9">Cb34</strain>
    </source>
</reference>
<feature type="binding site" evidence="6">
    <location>
        <position position="281"/>
    </location>
    <ligand>
        <name>Zn(2+)</name>
        <dbReference type="ChEBI" id="CHEBI:29105"/>
    </ligand>
</feature>
<evidence type="ECO:0000256" key="1">
    <source>
        <dbReference type="ARBA" id="ARBA00022676"/>
    </source>
</evidence>
<feature type="binding site" evidence="6">
    <location>
        <position position="279"/>
    </location>
    <ligand>
        <name>Zn(2+)</name>
        <dbReference type="ChEBI" id="CHEBI:29105"/>
    </ligand>
</feature>
<dbReference type="EC" id="2.4.2.48" evidence="6"/>
<feature type="binding site" evidence="6">
    <location>
        <position position="128"/>
    </location>
    <ligand>
        <name>substrate</name>
    </ligand>
</feature>
<dbReference type="InterPro" id="IPR036511">
    <property type="entry name" value="TGT-like_sf"/>
</dbReference>
<dbReference type="GO" id="GO:0016763">
    <property type="term" value="F:pentosyltransferase activity"/>
    <property type="evidence" value="ECO:0007669"/>
    <property type="project" value="UniProtKB-UniRule"/>
</dbReference>
<dbReference type="RefSeq" id="WP_094532714.1">
    <property type="nucleotide sequence ID" value="NZ_NHPJ01000094.1"/>
</dbReference>
<dbReference type="HAMAP" id="MF_01634">
    <property type="entry name" value="TgtA_arch"/>
    <property type="match status" value="1"/>
</dbReference>
<keyword evidence="2 6" id="KW-0808">Transferase</keyword>
<evidence type="ECO:0000259" key="7">
    <source>
        <dbReference type="Pfam" id="PF01702"/>
    </source>
</evidence>
<evidence type="ECO:0000256" key="3">
    <source>
        <dbReference type="ARBA" id="ARBA00022694"/>
    </source>
</evidence>
<proteinExistence type="inferred from homology"/>
<dbReference type="NCBIfam" id="TIGR00449">
    <property type="entry name" value="tgt_general"/>
    <property type="match status" value="1"/>
</dbReference>
<dbReference type="InterPro" id="IPR004804">
    <property type="entry name" value="TgtA"/>
</dbReference>
<keyword evidence="5 6" id="KW-0862">Zinc</keyword>
<dbReference type="GO" id="GO:0008270">
    <property type="term" value="F:zinc ion binding"/>
    <property type="evidence" value="ECO:0007669"/>
    <property type="project" value="UniProtKB-UniRule"/>
</dbReference>
<evidence type="ECO:0000256" key="2">
    <source>
        <dbReference type="ARBA" id="ARBA00022679"/>
    </source>
</evidence>